<evidence type="ECO:0000313" key="2">
    <source>
        <dbReference type="EMBL" id="CAA2630564.1"/>
    </source>
</evidence>
<feature type="region of interest" description="Disordered" evidence="1">
    <location>
        <begin position="1"/>
        <end position="67"/>
    </location>
</feature>
<accession>A0A7I8JI22</accession>
<dbReference type="EMBL" id="CACRZD030000013">
    <property type="protein sequence ID" value="CAA6669807.1"/>
    <property type="molecule type" value="Genomic_DNA"/>
</dbReference>
<evidence type="ECO:0000313" key="3">
    <source>
        <dbReference type="Proteomes" id="UP001189122"/>
    </source>
</evidence>
<dbReference type="Proteomes" id="UP001189122">
    <property type="component" value="Unassembled WGS sequence"/>
</dbReference>
<feature type="compositionally biased region" description="Basic and acidic residues" evidence="1">
    <location>
        <begin position="19"/>
        <end position="31"/>
    </location>
</feature>
<sequence>MKGQRRRWRSGREGNGGDGDGRRWNAGEMKEKGRRSSRPGGAEVLRPTQAGATGSKDQMEQRVDSWE</sequence>
<feature type="compositionally biased region" description="Basic and acidic residues" evidence="1">
    <location>
        <begin position="57"/>
        <end position="67"/>
    </location>
</feature>
<dbReference type="AlphaFoldDB" id="A0A7I8JI22"/>
<name>A0A7I8JI22_SPIIN</name>
<proteinExistence type="predicted"/>
<reference evidence="2 3" key="1">
    <citation type="submission" date="2019-12" db="EMBL/GenBank/DDBJ databases">
        <authorList>
            <person name="Scholz U."/>
            <person name="Mascher M."/>
            <person name="Fiebig A."/>
        </authorList>
    </citation>
    <scope>NUCLEOTIDE SEQUENCE</scope>
</reference>
<protein>
    <submittedName>
        <fullName evidence="2">Uncharacterized protein</fullName>
    </submittedName>
</protein>
<keyword evidence="3" id="KW-1185">Reference proteome</keyword>
<gene>
    <name evidence="2" type="ORF">SI7747_13016210</name>
</gene>
<dbReference type="EMBL" id="LR743600">
    <property type="protein sequence ID" value="CAA2630564.1"/>
    <property type="molecule type" value="Genomic_DNA"/>
</dbReference>
<organism evidence="2">
    <name type="scientific">Spirodela intermedia</name>
    <name type="common">Intermediate duckweed</name>
    <dbReference type="NCBI Taxonomy" id="51605"/>
    <lineage>
        <taxon>Eukaryota</taxon>
        <taxon>Viridiplantae</taxon>
        <taxon>Streptophyta</taxon>
        <taxon>Embryophyta</taxon>
        <taxon>Tracheophyta</taxon>
        <taxon>Spermatophyta</taxon>
        <taxon>Magnoliopsida</taxon>
        <taxon>Liliopsida</taxon>
        <taxon>Araceae</taxon>
        <taxon>Lemnoideae</taxon>
        <taxon>Spirodela</taxon>
    </lineage>
</organism>
<evidence type="ECO:0000256" key="1">
    <source>
        <dbReference type="SAM" id="MobiDB-lite"/>
    </source>
</evidence>